<dbReference type="STRING" id="559304.G8Y5R9"/>
<sequence>MAELFKESEDQIVHVCGHRGFKAKYTENTVHAFEKCFETGAGQIETDLWITKDKELVVSHDASTKRIFCDKEGNPTDKFIPKVDFDEIRDFKTIESGERIMRFEDLMHWFIGYSDRNPKRLFRVMLDIKKGNKPAATKLIVQKMLELRPDLQWWVDRVHLGIWDLRVARFLNQDPFFQEVYEKYGPTSAPFDVFHISISWEDSMHYLDYNDYLDDTYTGDRWVFKVSGVSLLYLSTWSCDFLHTFLPRLEEQNSKLFCWTINRKDQLNFVCQIRSASSLPFVGVITDSPDVMIDALEQHDIDKEHRSEYKTTSSTRLIAKDAIHLTFNKKIFNKIFTVLTKLLSPKRVTIEETKFNSEVDGEYALVFKPSKISTFVFSSCQKLGLF</sequence>
<evidence type="ECO:0000313" key="2">
    <source>
        <dbReference type="EMBL" id="CCE83949.1"/>
    </source>
</evidence>
<dbReference type="FunCoup" id="G8Y5R9">
    <property type="interactions" value="174"/>
</dbReference>
<evidence type="ECO:0000313" key="3">
    <source>
        <dbReference type="EMBL" id="CCE84980.1"/>
    </source>
</evidence>
<dbReference type="Proteomes" id="UP000005222">
    <property type="component" value="Chromosome L"/>
</dbReference>
<dbReference type="OrthoDB" id="1058301at2759"/>
<dbReference type="SUPFAM" id="SSF51695">
    <property type="entry name" value="PLC-like phosphodiesterases"/>
    <property type="match status" value="1"/>
</dbReference>
<reference evidence="4" key="2">
    <citation type="journal article" date="2012" name="G3 (Bethesda)">
        <title>Pichia sorbitophila, an interspecies yeast hybrid reveals early steps of genome resolution following polyploidization.</title>
        <authorList>
            <person name="Leh Louis V."/>
            <person name="Despons L."/>
            <person name="Friedrich A."/>
            <person name="Martin T."/>
            <person name="Durrens P."/>
            <person name="Casaregola S."/>
            <person name="Neuveglise C."/>
            <person name="Fairhead C."/>
            <person name="Marck C."/>
            <person name="Cruz J.A."/>
            <person name="Straub M.L."/>
            <person name="Kugler V."/>
            <person name="Sacerdot C."/>
            <person name="Uzunov Z."/>
            <person name="Thierry A."/>
            <person name="Weiss S."/>
            <person name="Bleykasten C."/>
            <person name="De Montigny J."/>
            <person name="Jacques N."/>
            <person name="Jung P."/>
            <person name="Lemaire M."/>
            <person name="Mallet S."/>
            <person name="Morel G."/>
            <person name="Richard G.F."/>
            <person name="Sarkar A."/>
            <person name="Savel G."/>
            <person name="Schacherer J."/>
            <person name="Seret M.L."/>
            <person name="Talla E."/>
            <person name="Samson G."/>
            <person name="Jubin C."/>
            <person name="Poulain J."/>
            <person name="Vacherie B."/>
            <person name="Barbe V."/>
            <person name="Pelletier E."/>
            <person name="Sherman D.J."/>
            <person name="Westhof E."/>
            <person name="Weissenbach J."/>
            <person name="Baret P.V."/>
            <person name="Wincker P."/>
            <person name="Gaillardin C."/>
            <person name="Dujon B."/>
            <person name="Souciet J.L."/>
        </authorList>
    </citation>
    <scope>NUCLEOTIDE SEQUENCE [LARGE SCALE GENOMIC DNA]</scope>
    <source>
        <strain evidence="4">ATCC MYA-4447 / BCRC 22081 / CBS 7064 / NBRC 10061 / NRRL Y-12695</strain>
    </source>
</reference>
<dbReference type="HOGENOM" id="CLU_729591_0_0_1"/>
<proteinExistence type="predicted"/>
<organism evidence="3 4">
    <name type="scientific">Pichia sorbitophila (strain ATCC MYA-4447 / BCRC 22081 / CBS 7064 / NBRC 10061 / NRRL Y-12695)</name>
    <name type="common">Hybrid yeast</name>
    <dbReference type="NCBI Taxonomy" id="559304"/>
    <lineage>
        <taxon>Eukaryota</taxon>
        <taxon>Fungi</taxon>
        <taxon>Dikarya</taxon>
        <taxon>Ascomycota</taxon>
        <taxon>Saccharomycotina</taxon>
        <taxon>Pichiomycetes</taxon>
        <taxon>Debaryomycetaceae</taxon>
        <taxon>Millerozyma</taxon>
    </lineage>
</organism>
<dbReference type="PANTHER" id="PTHR43805:SF1">
    <property type="entry name" value="GP-PDE DOMAIN-CONTAINING PROTEIN"/>
    <property type="match status" value="1"/>
</dbReference>
<keyword evidence="4" id="KW-1185">Reference proteome</keyword>
<dbReference type="EMBL" id="FO082049">
    <property type="protein sequence ID" value="CCE83949.1"/>
    <property type="molecule type" value="Genomic_DNA"/>
</dbReference>
<dbReference type="PROSITE" id="PS51704">
    <property type="entry name" value="GP_PDE"/>
    <property type="match status" value="1"/>
</dbReference>
<dbReference type="Pfam" id="PF03009">
    <property type="entry name" value="GDPD"/>
    <property type="match status" value="1"/>
</dbReference>
<accession>G8Y5R9</accession>
<evidence type="ECO:0000259" key="1">
    <source>
        <dbReference type="PROSITE" id="PS51704"/>
    </source>
</evidence>
<reference evidence="3" key="1">
    <citation type="submission" date="2011-10" db="EMBL/GenBank/DDBJ databases">
        <authorList>
            <person name="Genoscope - CEA"/>
        </authorList>
    </citation>
    <scope>NUCLEOTIDE SEQUENCE</scope>
</reference>
<protein>
    <submittedName>
        <fullName evidence="3">Piso0_004546 protein</fullName>
    </submittedName>
</protein>
<dbReference type="InterPro" id="IPR017946">
    <property type="entry name" value="PLC-like_Pdiesterase_TIM-brl"/>
</dbReference>
<dbReference type="AlphaFoldDB" id="G8Y5R9"/>
<gene>
    <name evidence="3" type="primary">Piso0_004546</name>
    <name evidence="2" type="ORF">GNLVRS01_PISO0K19260g</name>
    <name evidence="3" type="ORF">GNLVRS01_PISO0L19261g</name>
</gene>
<dbReference type="Gene3D" id="3.20.20.190">
    <property type="entry name" value="Phosphatidylinositol (PI) phosphodiesterase"/>
    <property type="match status" value="1"/>
</dbReference>
<evidence type="ECO:0000313" key="4">
    <source>
        <dbReference type="Proteomes" id="UP000005222"/>
    </source>
</evidence>
<feature type="domain" description="GP-PDE" evidence="1">
    <location>
        <begin position="13"/>
        <end position="296"/>
    </location>
</feature>
<dbReference type="PANTHER" id="PTHR43805">
    <property type="entry name" value="GLYCEROPHOSPHORYL DIESTER PHOSPHODIESTERASE"/>
    <property type="match status" value="1"/>
</dbReference>
<dbReference type="GO" id="GO:0008081">
    <property type="term" value="F:phosphoric diester hydrolase activity"/>
    <property type="evidence" value="ECO:0007669"/>
    <property type="project" value="InterPro"/>
</dbReference>
<dbReference type="EMBL" id="FO082048">
    <property type="protein sequence ID" value="CCE84980.1"/>
    <property type="molecule type" value="Genomic_DNA"/>
</dbReference>
<dbReference type="InterPro" id="IPR030395">
    <property type="entry name" value="GP_PDE_dom"/>
</dbReference>
<name>G8Y5R9_PICSO</name>
<dbReference type="GO" id="GO:0006629">
    <property type="term" value="P:lipid metabolic process"/>
    <property type="evidence" value="ECO:0007669"/>
    <property type="project" value="InterPro"/>
</dbReference>
<dbReference type="InParanoid" id="G8Y5R9"/>
<dbReference type="eggNOG" id="KOG2258">
    <property type="taxonomic scope" value="Eukaryota"/>
</dbReference>
<dbReference type="Proteomes" id="UP000005222">
    <property type="component" value="Chromosome K"/>
</dbReference>